<dbReference type="InterPro" id="IPR009010">
    <property type="entry name" value="Asp_de-COase-like_dom_sf"/>
</dbReference>
<dbReference type="Gene3D" id="2.40.40.20">
    <property type="match status" value="1"/>
</dbReference>
<dbReference type="InterPro" id="IPR027467">
    <property type="entry name" value="MopterinOxRdtase_cofactor_BS"/>
</dbReference>
<dbReference type="AlphaFoldDB" id="A0A832MM02"/>
<dbReference type="SUPFAM" id="SSF53706">
    <property type="entry name" value="Formate dehydrogenase/DMSO reductase, domains 1-3"/>
    <property type="match status" value="1"/>
</dbReference>
<accession>A0A832MM02</accession>
<feature type="compositionally biased region" description="Pro residues" evidence="5">
    <location>
        <begin position="382"/>
        <end position="399"/>
    </location>
</feature>
<dbReference type="InterPro" id="IPR006963">
    <property type="entry name" value="Mopterin_OxRdtase_4Fe-4S_dom"/>
</dbReference>
<dbReference type="Pfam" id="PF01568">
    <property type="entry name" value="Molydop_binding"/>
    <property type="match status" value="1"/>
</dbReference>
<keyword evidence="3" id="KW-0408">Iron</keyword>
<feature type="region of interest" description="Disordered" evidence="5">
    <location>
        <begin position="379"/>
        <end position="400"/>
    </location>
</feature>
<dbReference type="Gene3D" id="3.40.228.10">
    <property type="entry name" value="Dimethylsulfoxide Reductase, domain 2"/>
    <property type="match status" value="1"/>
</dbReference>
<protein>
    <recommendedName>
        <fullName evidence="6">4Fe-4S Mo/W bis-MGD-type domain-containing protein</fullName>
    </recommendedName>
</protein>
<evidence type="ECO:0000259" key="6">
    <source>
        <dbReference type="SMART" id="SM00926"/>
    </source>
</evidence>
<keyword evidence="1" id="KW-0004">4Fe-4S</keyword>
<dbReference type="GO" id="GO:0016020">
    <property type="term" value="C:membrane"/>
    <property type="evidence" value="ECO:0007669"/>
    <property type="project" value="TreeGrafter"/>
</dbReference>
<gene>
    <name evidence="7" type="ORF">ENR23_02895</name>
</gene>
<dbReference type="Gene3D" id="3.40.50.740">
    <property type="match status" value="2"/>
</dbReference>
<keyword evidence="4" id="KW-0411">Iron-sulfur</keyword>
<dbReference type="GO" id="GO:0003954">
    <property type="term" value="F:NADH dehydrogenase activity"/>
    <property type="evidence" value="ECO:0007669"/>
    <property type="project" value="TreeGrafter"/>
</dbReference>
<dbReference type="Pfam" id="PF04879">
    <property type="entry name" value="Molybdop_Fe4S4"/>
    <property type="match status" value="1"/>
</dbReference>
<dbReference type="SUPFAM" id="SSF50692">
    <property type="entry name" value="ADC-like"/>
    <property type="match status" value="1"/>
</dbReference>
<dbReference type="GO" id="GO:0022904">
    <property type="term" value="P:respiratory electron transport chain"/>
    <property type="evidence" value="ECO:0007669"/>
    <property type="project" value="TreeGrafter"/>
</dbReference>
<dbReference type="PANTHER" id="PTHR43105:SF10">
    <property type="entry name" value="NADH-QUINONE OXIDOREDUCTASE SUBUNIT G"/>
    <property type="match status" value="1"/>
</dbReference>
<dbReference type="CDD" id="cd00368">
    <property type="entry name" value="Molybdopterin-Binding"/>
    <property type="match status" value="1"/>
</dbReference>
<organism evidence="7">
    <name type="scientific">Eiseniibacteriota bacterium</name>
    <dbReference type="NCBI Taxonomy" id="2212470"/>
    <lineage>
        <taxon>Bacteria</taxon>
        <taxon>Candidatus Eiseniibacteriota</taxon>
    </lineage>
</organism>
<evidence type="ECO:0000313" key="7">
    <source>
        <dbReference type="EMBL" id="HGZ42368.1"/>
    </source>
</evidence>
<evidence type="ECO:0000256" key="3">
    <source>
        <dbReference type="ARBA" id="ARBA00023004"/>
    </source>
</evidence>
<proteinExistence type="predicted"/>
<dbReference type="Gene3D" id="2.20.25.90">
    <property type="entry name" value="ADC-like domains"/>
    <property type="match status" value="1"/>
</dbReference>
<evidence type="ECO:0000256" key="5">
    <source>
        <dbReference type="SAM" id="MobiDB-lite"/>
    </source>
</evidence>
<dbReference type="GO" id="GO:0046872">
    <property type="term" value="F:metal ion binding"/>
    <property type="evidence" value="ECO:0007669"/>
    <property type="project" value="UniProtKB-KW"/>
</dbReference>
<dbReference type="SMART" id="SM00926">
    <property type="entry name" value="Molybdop_Fe4S4"/>
    <property type="match status" value="1"/>
</dbReference>
<sequence length="528" mass="55064">MSAPAVEPELEAPATTVCPFCGTGCGMLLEGGTAYPRRHHPVSRGALCLRGWSAGELLRSAARVVTAWSRGRGEPLRPCPVEPALEDVAGRIAALRARHGGASIGILGSARLTVEETLLLRRLAAAIGTPHLDSFGRTGYLPFPARPFDEIDAAGEIAVLAANLTVRQPQVARRLLRAVDRGATVRFVHSRRAQLSSLAARHVVAAPGRELEALGAGAPGELVLVSSEVALAGRGADTLRALAGRRALFLTDHVNQRGMVEAGLRPSPDGLCAFEMLRAAAGGALKALLVFADDPCEFFPALAARAFAGVELALVVDAVQTPTARRADVVLPGALLAEKHGTVVNAEGRAQEVVAVARPPAGWTEGAVALRLVERLGGEAAPGPPPPLAPAAPAAPAPEAPDAARPFLAALDTTLFWNSNALVAATVTAWREARSLFADFAPGCVTMNPDDARSLGVQYAGAVTLTGERGEVTLPARLHPRMLPGTVWVAMPCWERCGERLGALALDPALRFPVFVPRAVRVSRPAGA</sequence>
<evidence type="ECO:0000256" key="1">
    <source>
        <dbReference type="ARBA" id="ARBA00022485"/>
    </source>
</evidence>
<keyword evidence="2" id="KW-0479">Metal-binding</keyword>
<reference evidence="7" key="1">
    <citation type="journal article" date="2020" name="mSystems">
        <title>Genome- and Community-Level Interaction Insights into Carbon Utilization and Element Cycling Functions of Hydrothermarchaeota in Hydrothermal Sediment.</title>
        <authorList>
            <person name="Zhou Z."/>
            <person name="Liu Y."/>
            <person name="Xu W."/>
            <person name="Pan J."/>
            <person name="Luo Z.H."/>
            <person name="Li M."/>
        </authorList>
    </citation>
    <scope>NUCLEOTIDE SEQUENCE [LARGE SCALE GENOMIC DNA]</scope>
    <source>
        <strain evidence="7">SpSt-381</strain>
    </source>
</reference>
<dbReference type="InterPro" id="IPR006656">
    <property type="entry name" value="Mopterin_OxRdtase"/>
</dbReference>
<dbReference type="InterPro" id="IPR050123">
    <property type="entry name" value="Prok_molybdopt-oxidoreductase"/>
</dbReference>
<dbReference type="PROSITE" id="PS00551">
    <property type="entry name" value="MOLYBDOPTERIN_PROK_1"/>
    <property type="match status" value="1"/>
</dbReference>
<dbReference type="PANTHER" id="PTHR43105">
    <property type="entry name" value="RESPIRATORY NITRATE REDUCTASE"/>
    <property type="match status" value="1"/>
</dbReference>
<dbReference type="GO" id="GO:0051539">
    <property type="term" value="F:4 iron, 4 sulfur cluster binding"/>
    <property type="evidence" value="ECO:0007669"/>
    <property type="project" value="UniProtKB-KW"/>
</dbReference>
<feature type="domain" description="4Fe-4S Mo/W bis-MGD-type" evidence="6">
    <location>
        <begin position="11"/>
        <end position="60"/>
    </location>
</feature>
<comment type="caution">
    <text evidence="7">The sequence shown here is derived from an EMBL/GenBank/DDBJ whole genome shotgun (WGS) entry which is preliminary data.</text>
</comment>
<evidence type="ECO:0000256" key="4">
    <source>
        <dbReference type="ARBA" id="ARBA00023014"/>
    </source>
</evidence>
<dbReference type="InterPro" id="IPR006657">
    <property type="entry name" value="MoPterin_dinucl-bd_dom"/>
</dbReference>
<dbReference type="Pfam" id="PF00384">
    <property type="entry name" value="Molybdopterin"/>
    <property type="match status" value="1"/>
</dbReference>
<evidence type="ECO:0000256" key="2">
    <source>
        <dbReference type="ARBA" id="ARBA00022723"/>
    </source>
</evidence>
<dbReference type="EMBL" id="DSQF01000004">
    <property type="protein sequence ID" value="HGZ42368.1"/>
    <property type="molecule type" value="Genomic_DNA"/>
</dbReference>
<name>A0A832MM02_UNCEI</name>
<dbReference type="GO" id="GO:0043546">
    <property type="term" value="F:molybdopterin cofactor binding"/>
    <property type="evidence" value="ECO:0007669"/>
    <property type="project" value="InterPro"/>
</dbReference>